<gene>
    <name evidence="2" type="ORF">ABIC20_001292</name>
</gene>
<reference evidence="2 3" key="1">
    <citation type="submission" date="2024-06" db="EMBL/GenBank/DDBJ databases">
        <title>Genomics of switchgrass bacterial isolates.</title>
        <authorList>
            <person name="Shade A."/>
        </authorList>
    </citation>
    <scope>NUCLEOTIDE SEQUENCE [LARGE SCALE GENOMIC DNA]</scope>
    <source>
        <strain evidence="2 3">PvP084</strain>
    </source>
</reference>
<name>A0ABV2NBW6_9HYPH</name>
<evidence type="ECO:0000313" key="2">
    <source>
        <dbReference type="EMBL" id="MET3863983.1"/>
    </source>
</evidence>
<proteinExistence type="predicted"/>
<dbReference type="Proteomes" id="UP001549119">
    <property type="component" value="Unassembled WGS sequence"/>
</dbReference>
<organism evidence="2 3">
    <name type="scientific">Methylobacterium radiotolerans</name>
    <dbReference type="NCBI Taxonomy" id="31998"/>
    <lineage>
        <taxon>Bacteria</taxon>
        <taxon>Pseudomonadati</taxon>
        <taxon>Pseudomonadota</taxon>
        <taxon>Alphaproteobacteria</taxon>
        <taxon>Hyphomicrobiales</taxon>
        <taxon>Methylobacteriaceae</taxon>
        <taxon>Methylobacterium</taxon>
    </lineage>
</organism>
<sequence length="133" mass="14679">MAAPADRPEPFDPFGIAASMTEWCCLLKAARELRDIDAEMMETMMEADVVASVTPSPEAAAKVCSVARLMRSLNLDPEAVRRREPEVMRALEAACLGCSERSRCTRELWSGKAADTYPEFCPNAACLDRLRHA</sequence>
<dbReference type="Pfam" id="PF20056">
    <property type="entry name" value="DUF6455"/>
    <property type="match status" value="1"/>
</dbReference>
<keyword evidence="3" id="KW-1185">Reference proteome</keyword>
<comment type="caution">
    <text evidence="2">The sequence shown here is derived from an EMBL/GenBank/DDBJ whole genome shotgun (WGS) entry which is preliminary data.</text>
</comment>
<accession>A0ABV2NBW6</accession>
<dbReference type="EMBL" id="JBEPNW010000002">
    <property type="protein sequence ID" value="MET3863983.1"/>
    <property type="molecule type" value="Genomic_DNA"/>
</dbReference>
<evidence type="ECO:0000313" key="3">
    <source>
        <dbReference type="Proteomes" id="UP001549119"/>
    </source>
</evidence>
<evidence type="ECO:0000259" key="1">
    <source>
        <dbReference type="Pfam" id="PF20056"/>
    </source>
</evidence>
<protein>
    <recommendedName>
        <fullName evidence="1">DUF6455 domain-containing protein</fullName>
    </recommendedName>
</protein>
<dbReference type="RefSeq" id="WP_209649764.1">
    <property type="nucleotide sequence ID" value="NZ_JBEPNV010000001.1"/>
</dbReference>
<feature type="domain" description="DUF6455" evidence="1">
    <location>
        <begin position="62"/>
        <end position="132"/>
    </location>
</feature>
<dbReference type="InterPro" id="IPR045601">
    <property type="entry name" value="DUF6455"/>
</dbReference>